<organism evidence="3 4">
    <name type="scientific">Haloarcula salina</name>
    <dbReference type="NCBI Taxonomy" id="1429914"/>
    <lineage>
        <taxon>Archaea</taxon>
        <taxon>Methanobacteriati</taxon>
        <taxon>Methanobacteriota</taxon>
        <taxon>Stenosarchaea group</taxon>
        <taxon>Halobacteria</taxon>
        <taxon>Halobacteriales</taxon>
        <taxon>Haloarculaceae</taxon>
        <taxon>Haloarcula</taxon>
    </lineage>
</organism>
<accession>A0AA41GB94</accession>
<reference evidence="3" key="1">
    <citation type="submission" date="2021-06" db="EMBL/GenBank/DDBJ databases">
        <title>New haloarchaea isolates fom saline soil.</title>
        <authorList>
            <person name="Duran-Viseras A."/>
            <person name="Sanchez-Porro C.S."/>
            <person name="Ventosa A."/>
        </authorList>
    </citation>
    <scope>NUCLEOTIDE SEQUENCE</scope>
    <source>
        <strain evidence="3">JCM 18369</strain>
    </source>
</reference>
<feature type="transmembrane region" description="Helical" evidence="1">
    <location>
        <begin position="69"/>
        <end position="90"/>
    </location>
</feature>
<protein>
    <recommendedName>
        <fullName evidence="2">DUF7965 domain-containing protein</fullName>
    </recommendedName>
</protein>
<dbReference type="InterPro" id="IPR058271">
    <property type="entry name" value="DUF7965"/>
</dbReference>
<dbReference type="AlphaFoldDB" id="A0AA41GB94"/>
<dbReference type="Pfam" id="PF25913">
    <property type="entry name" value="DUF7965"/>
    <property type="match status" value="1"/>
</dbReference>
<dbReference type="Proteomes" id="UP001166304">
    <property type="component" value="Unassembled WGS sequence"/>
</dbReference>
<evidence type="ECO:0000313" key="4">
    <source>
        <dbReference type="Proteomes" id="UP001166304"/>
    </source>
</evidence>
<feature type="domain" description="DUF7965" evidence="2">
    <location>
        <begin position="31"/>
        <end position="190"/>
    </location>
</feature>
<evidence type="ECO:0000259" key="2">
    <source>
        <dbReference type="Pfam" id="PF25913"/>
    </source>
</evidence>
<keyword evidence="1" id="KW-0812">Transmembrane</keyword>
<gene>
    <name evidence="3" type="ORF">KTS37_17555</name>
</gene>
<dbReference type="EMBL" id="JAHQXE010000006">
    <property type="protein sequence ID" value="MBV0903592.1"/>
    <property type="molecule type" value="Genomic_DNA"/>
</dbReference>
<comment type="caution">
    <text evidence="3">The sequence shown here is derived from an EMBL/GenBank/DDBJ whole genome shotgun (WGS) entry which is preliminary data.</text>
</comment>
<evidence type="ECO:0000313" key="3">
    <source>
        <dbReference type="EMBL" id="MBV0903592.1"/>
    </source>
</evidence>
<proteinExistence type="predicted"/>
<feature type="transmembrane region" description="Helical" evidence="1">
    <location>
        <begin position="102"/>
        <end position="131"/>
    </location>
</feature>
<feature type="transmembrane region" description="Helical" evidence="1">
    <location>
        <begin position="143"/>
        <end position="172"/>
    </location>
</feature>
<dbReference type="RefSeq" id="WP_162414639.1">
    <property type="nucleotide sequence ID" value="NZ_JAHQXE010000006.1"/>
</dbReference>
<name>A0AA41GB94_9EURY</name>
<keyword evidence="1" id="KW-0472">Membrane</keyword>
<evidence type="ECO:0000256" key="1">
    <source>
        <dbReference type="SAM" id="Phobius"/>
    </source>
</evidence>
<feature type="transmembrane region" description="Helical" evidence="1">
    <location>
        <begin position="35"/>
        <end position="57"/>
    </location>
</feature>
<keyword evidence="4" id="KW-1185">Reference proteome</keyword>
<sequence>MGESEGRQSSPPPETPAESPAVTAVLGGRLSLSTWALATFDVGLFVLVAVLAGHASGALSDLLGGLNTLVGAAVFCVVWALFVLAVWWVDSRVELSASLWTLALHGFAAGAMAGVAFLLGLVAVLAVPALAEGLALGTATLSAVAGVALFLLVGVAVASLIGGAIGLLVGVLDGLCFRLADRVLAASAGDR</sequence>
<keyword evidence="1" id="KW-1133">Transmembrane helix</keyword>